<keyword evidence="2" id="KW-1185">Reference proteome</keyword>
<proteinExistence type="predicted"/>
<organism evidence="1 2">
    <name type="scientific">Jimgerdemannia flammicorona</name>
    <dbReference type="NCBI Taxonomy" id="994334"/>
    <lineage>
        <taxon>Eukaryota</taxon>
        <taxon>Fungi</taxon>
        <taxon>Fungi incertae sedis</taxon>
        <taxon>Mucoromycota</taxon>
        <taxon>Mucoromycotina</taxon>
        <taxon>Endogonomycetes</taxon>
        <taxon>Endogonales</taxon>
        <taxon>Endogonaceae</taxon>
        <taxon>Jimgerdemannia</taxon>
    </lineage>
</organism>
<comment type="caution">
    <text evidence="1">The sequence shown here is derived from an EMBL/GenBank/DDBJ whole genome shotgun (WGS) entry which is preliminary data.</text>
</comment>
<evidence type="ECO:0000313" key="2">
    <source>
        <dbReference type="Proteomes" id="UP000274822"/>
    </source>
</evidence>
<sequence length="126" mass="13855">MREGIEIQPVPGAMLERFSLALLVVNVDGFLYSNVHVQPSSLIPGASTTTYENGVRYIVNIPVRRTTDKQSHNFIKDAVQNSVRFRLPIFVAPLPFALPHPFAAHSSAPSHHLPILVTIISCCLIA</sequence>
<dbReference type="EMBL" id="RBNJ01020090">
    <property type="protein sequence ID" value="RUS22585.1"/>
    <property type="molecule type" value="Genomic_DNA"/>
</dbReference>
<name>A0A433PYG0_9FUNG</name>
<dbReference type="Proteomes" id="UP000274822">
    <property type="component" value="Unassembled WGS sequence"/>
</dbReference>
<evidence type="ECO:0000313" key="1">
    <source>
        <dbReference type="EMBL" id="RUS22585.1"/>
    </source>
</evidence>
<protein>
    <submittedName>
        <fullName evidence="1">Uncharacterized protein</fullName>
    </submittedName>
</protein>
<accession>A0A433PYG0</accession>
<dbReference type="AlphaFoldDB" id="A0A433PYG0"/>
<reference evidence="1 2" key="1">
    <citation type="journal article" date="2018" name="New Phytol.">
        <title>Phylogenomics of Endogonaceae and evolution of mycorrhizas within Mucoromycota.</title>
        <authorList>
            <person name="Chang Y."/>
            <person name="Desiro A."/>
            <person name="Na H."/>
            <person name="Sandor L."/>
            <person name="Lipzen A."/>
            <person name="Clum A."/>
            <person name="Barry K."/>
            <person name="Grigoriev I.V."/>
            <person name="Martin F.M."/>
            <person name="Stajich J.E."/>
            <person name="Smith M.E."/>
            <person name="Bonito G."/>
            <person name="Spatafora J.W."/>
        </authorList>
    </citation>
    <scope>NUCLEOTIDE SEQUENCE [LARGE SCALE GENOMIC DNA]</scope>
    <source>
        <strain evidence="1 2">AD002</strain>
    </source>
</reference>
<gene>
    <name evidence="1" type="ORF">BC938DRAFT_475228</name>
</gene>